<dbReference type="InterPro" id="IPR007275">
    <property type="entry name" value="YTH_domain"/>
</dbReference>
<keyword evidence="4" id="KW-1185">Reference proteome</keyword>
<dbReference type="EMBL" id="JAUTXT010000012">
    <property type="protein sequence ID" value="KAK3676055.1"/>
    <property type="molecule type" value="Genomic_DNA"/>
</dbReference>
<protein>
    <recommendedName>
        <fullName evidence="2">YTH domain-containing protein</fullName>
    </recommendedName>
</protein>
<dbReference type="GO" id="GO:0000398">
    <property type="term" value="P:mRNA splicing, via spliceosome"/>
    <property type="evidence" value="ECO:0007669"/>
    <property type="project" value="TreeGrafter"/>
</dbReference>
<accession>A0AAE0WQD6</accession>
<dbReference type="AlphaFoldDB" id="A0AAE0WQD6"/>
<reference evidence="3" key="1">
    <citation type="submission" date="2023-07" db="EMBL/GenBank/DDBJ databases">
        <title>Black Yeasts Isolated from many extreme environments.</title>
        <authorList>
            <person name="Coleine C."/>
            <person name="Stajich J.E."/>
            <person name="Selbmann L."/>
        </authorList>
    </citation>
    <scope>NUCLEOTIDE SEQUENCE</scope>
    <source>
        <strain evidence="3">CCFEE 5485</strain>
    </source>
</reference>
<dbReference type="PANTHER" id="PTHR12357">
    <property type="entry name" value="YTH YT521-B HOMOLOGY DOMAIN-CONTAINING"/>
    <property type="match status" value="1"/>
</dbReference>
<evidence type="ECO:0000259" key="2">
    <source>
        <dbReference type="PROSITE" id="PS50882"/>
    </source>
</evidence>
<feature type="region of interest" description="Disordered" evidence="1">
    <location>
        <begin position="491"/>
        <end position="566"/>
    </location>
</feature>
<dbReference type="GO" id="GO:0005654">
    <property type="term" value="C:nucleoplasm"/>
    <property type="evidence" value="ECO:0007669"/>
    <property type="project" value="TreeGrafter"/>
</dbReference>
<feature type="domain" description="YTH" evidence="2">
    <location>
        <begin position="77"/>
        <end position="213"/>
    </location>
</feature>
<dbReference type="Gene3D" id="3.10.590.10">
    <property type="entry name" value="ph1033 like domains"/>
    <property type="match status" value="1"/>
</dbReference>
<dbReference type="GO" id="GO:1990247">
    <property type="term" value="F:N6-methyladenosine-containing RNA reader activity"/>
    <property type="evidence" value="ECO:0007669"/>
    <property type="project" value="TreeGrafter"/>
</dbReference>
<dbReference type="Pfam" id="PF04146">
    <property type="entry name" value="YTH"/>
    <property type="match status" value="1"/>
</dbReference>
<organism evidence="3 4">
    <name type="scientific">Recurvomyces mirabilis</name>
    <dbReference type="NCBI Taxonomy" id="574656"/>
    <lineage>
        <taxon>Eukaryota</taxon>
        <taxon>Fungi</taxon>
        <taxon>Dikarya</taxon>
        <taxon>Ascomycota</taxon>
        <taxon>Pezizomycotina</taxon>
        <taxon>Dothideomycetes</taxon>
        <taxon>Dothideomycetidae</taxon>
        <taxon>Mycosphaerellales</taxon>
        <taxon>Teratosphaeriaceae</taxon>
        <taxon>Recurvomyces</taxon>
    </lineage>
</organism>
<feature type="region of interest" description="Disordered" evidence="1">
    <location>
        <begin position="774"/>
        <end position="821"/>
    </location>
</feature>
<dbReference type="GO" id="GO:0048024">
    <property type="term" value="P:regulation of mRNA splicing, via spliceosome"/>
    <property type="evidence" value="ECO:0007669"/>
    <property type="project" value="TreeGrafter"/>
</dbReference>
<feature type="region of interest" description="Disordered" evidence="1">
    <location>
        <begin position="695"/>
        <end position="714"/>
    </location>
</feature>
<dbReference type="GO" id="GO:0003729">
    <property type="term" value="F:mRNA binding"/>
    <property type="evidence" value="ECO:0007669"/>
    <property type="project" value="TreeGrafter"/>
</dbReference>
<feature type="compositionally biased region" description="Polar residues" evidence="1">
    <location>
        <begin position="491"/>
        <end position="506"/>
    </location>
</feature>
<sequence>MEDYDTESTMSELSDHYLMVHPELANAETPVMTQKSSSWGFKRILTDIRATIIQSYPGALADLKGLNPDLYAVPFGTRIITIKTNSEENVRFSVRNKVWSTLDKVSERIMKIWDARKDKQEKVLLLFAVTSSGQFCGVAEMSGPWDKNHSIEGWNDDTHESVGSIPVTWIYVKNVTFGKFNHLRTGKKDLAVSNTWNGMHLESAVGRQTIQIYAESPHISNILAFTPAQAQEEAAKYAQRNLQKQAQAAFYNSSNDFIGPGPSDVRNFRNITAPQRNVLASNNWRAQENAFRQATGYGAGIAMPMQPSTPSRNGPPAFDGAGDVANTSTSGGLFTCIVDGHGNYIPVNPPTSNSYAAQPIMGTGDWNGNQRFQQNSRSIDSFDGSLMQRGGYRGGPRGGHRGGKGNVTHVHNYKYINVSPDNSESAGNPRPLQNAASSASMTSYLANGLSSARSSSLQHAISVAEFVPRSLANRSLLQSTLKSAAVRHAASSATMTESKSSGSFVTQADPRGPVTAPSITGTLNNAATNTGNDQDDMQSTDSYPSYMRGADSMAGYDPRPGPPQQVTVPVDYKQQVPQLEPAPARIRSTDGSSPTHAAVGSIEKLPNTTANWVQKTPTHAVTFDPTDADDRLKAVANGLDLAKRTLFWGWISRKNVVGKKLESLNGRGGPELYELESQYTFILLQIRELGVDLGALQPPPAPETPRSAPASRIGSDMLHDGFTSASRNKCNGCSKCNGGEEGVEADGTVYGHVRHRHAGSIGARIIKQLNEIIASPPTSKRSTSPVDSTSAGSGEETAESEVTDPFEGKTGGVRLFDGLAN</sequence>
<dbReference type="PANTHER" id="PTHR12357:SF3">
    <property type="entry name" value="YTH DOMAIN-CONTAINING PROTEIN 1"/>
    <property type="match status" value="1"/>
</dbReference>
<name>A0AAE0WQD6_9PEZI</name>
<evidence type="ECO:0000313" key="4">
    <source>
        <dbReference type="Proteomes" id="UP001274830"/>
    </source>
</evidence>
<evidence type="ECO:0000313" key="3">
    <source>
        <dbReference type="EMBL" id="KAK3676055.1"/>
    </source>
</evidence>
<comment type="caution">
    <text evidence="3">The sequence shown here is derived from an EMBL/GenBank/DDBJ whole genome shotgun (WGS) entry which is preliminary data.</text>
</comment>
<proteinExistence type="predicted"/>
<dbReference type="Proteomes" id="UP001274830">
    <property type="component" value="Unassembled WGS sequence"/>
</dbReference>
<dbReference type="InterPro" id="IPR045168">
    <property type="entry name" value="YTH_prot"/>
</dbReference>
<gene>
    <name evidence="3" type="ORF">LTR78_004247</name>
</gene>
<evidence type="ECO:0000256" key="1">
    <source>
        <dbReference type="SAM" id="MobiDB-lite"/>
    </source>
</evidence>
<dbReference type="CDD" id="cd21134">
    <property type="entry name" value="YTH"/>
    <property type="match status" value="1"/>
</dbReference>
<dbReference type="PROSITE" id="PS50882">
    <property type="entry name" value="YTH"/>
    <property type="match status" value="1"/>
</dbReference>
<feature type="compositionally biased region" description="Polar residues" evidence="1">
    <location>
        <begin position="776"/>
        <end position="787"/>
    </location>
</feature>
<feature type="compositionally biased region" description="Low complexity" evidence="1">
    <location>
        <begin position="520"/>
        <end position="532"/>
    </location>
</feature>